<reference evidence="1" key="2">
    <citation type="submission" date="2015-03" db="EMBL/GenBank/DDBJ databases">
        <authorList>
            <person name="Murphy D."/>
        </authorList>
    </citation>
    <scope>NUCLEOTIDE SEQUENCE [LARGE SCALE GENOMIC DNA]</scope>
    <source>
        <strain evidence="1">A125KOH2</strain>
    </source>
</reference>
<dbReference type="OrthoDB" id="9791827at2"/>
<reference evidence="4" key="1">
    <citation type="submission" date="2015-03" db="EMBL/GenBank/DDBJ databases">
        <authorList>
            <consortium name="Pathogen Informatics"/>
        </authorList>
    </citation>
    <scope>NUCLEOTIDE SEQUENCE [LARGE SCALE GENOMIC DNA]</scope>
    <source>
        <strain evidence="4">A125KOH2</strain>
    </source>
</reference>
<reference evidence="2 3" key="3">
    <citation type="submission" date="2015-03" db="EMBL/GenBank/DDBJ databases">
        <authorList>
            <consortium name="Pathogen Informatics"/>
            <person name="Murphy D."/>
        </authorList>
    </citation>
    <scope>NUCLEOTIDE SEQUENCE [LARGE SCALE GENOMIC DNA]</scope>
    <source>
        <strain evidence="2">Type strain: CIP110230</strain>
        <strain evidence="3">type strain: CIP110230</strain>
    </source>
</reference>
<dbReference type="RefSeq" id="WP_049615228.1">
    <property type="nucleotide sequence ID" value="NZ_CAWMMU010000053.1"/>
</dbReference>
<dbReference type="Pfam" id="PF14305">
    <property type="entry name" value="ATPgrasp_TupA"/>
    <property type="match status" value="1"/>
</dbReference>
<dbReference type="EMBL" id="CWJL01000053">
    <property type="protein sequence ID" value="CRY69472.1"/>
    <property type="molecule type" value="Genomic_DNA"/>
</dbReference>
<protein>
    <submittedName>
        <fullName evidence="1">Uncharacterized protein</fullName>
    </submittedName>
</protein>
<dbReference type="InterPro" id="IPR029465">
    <property type="entry name" value="ATPgrasp_TupA"/>
</dbReference>
<sequence length="309" mass="36532">MKKFKWIFKILEYKIKIIRTWVISDRAYLETKFRQKFGFYPNLSKPKTFNEKIIYRILFEDTQRFSYLADKITARYYVMNNIGEEYIVPIVGIYSKFNEIEFEALPDKFVLKCNHDSASAIICTDKNKFSLKEAKNKINFCLSRGMYSTTRERHYRNIPPKIICEHYLDVFEGKDRSITPELYRVHCFSGKAEYIEADFTDHNGQESVNIYNKSWGLLQATTGYPNNINSDIKKPPELDELLLLSEKLAADFEYCRMDWFIVNGKIYFSEFTFTPCAGRMEFQPYDVDQLFGSLWEKNTITKNGDSLCQ</sequence>
<evidence type="ECO:0000313" key="2">
    <source>
        <dbReference type="EMBL" id="CRY69472.1"/>
    </source>
</evidence>
<evidence type="ECO:0000313" key="1">
    <source>
        <dbReference type="EMBL" id="CNI59817.1"/>
    </source>
</evidence>
<gene>
    <name evidence="1" type="ORF">ERS008529_04461</name>
    <name evidence="2" type="ORF">ERS137968_04624</name>
</gene>
<dbReference type="EMBL" id="CQAZ01000074">
    <property type="protein sequence ID" value="CNI59817.1"/>
    <property type="molecule type" value="Genomic_DNA"/>
</dbReference>
<keyword evidence="3" id="KW-1185">Reference proteome</keyword>
<dbReference type="Proteomes" id="UP000045840">
    <property type="component" value="Unassembled WGS sequence"/>
</dbReference>
<name>A0A0T9RF89_9GAMM</name>
<proteinExistence type="predicted"/>
<dbReference type="Proteomes" id="UP000044625">
    <property type="component" value="Unassembled WGS sequence"/>
</dbReference>
<dbReference type="STRING" id="1288385.ERS137968_04624"/>
<accession>A0A0T9RF89</accession>
<evidence type="ECO:0000313" key="4">
    <source>
        <dbReference type="Proteomes" id="UP000045840"/>
    </source>
</evidence>
<dbReference type="AlphaFoldDB" id="A0A0T9RF89"/>
<evidence type="ECO:0000313" key="3">
    <source>
        <dbReference type="Proteomes" id="UP000044625"/>
    </source>
</evidence>
<organism evidence="1 4">
    <name type="scientific">Yersinia pekkanenii</name>
    <dbReference type="NCBI Taxonomy" id="1288385"/>
    <lineage>
        <taxon>Bacteria</taxon>
        <taxon>Pseudomonadati</taxon>
        <taxon>Pseudomonadota</taxon>
        <taxon>Gammaproteobacteria</taxon>
        <taxon>Enterobacterales</taxon>
        <taxon>Yersiniaceae</taxon>
        <taxon>Yersinia</taxon>
    </lineage>
</organism>